<dbReference type="InterPro" id="IPR050238">
    <property type="entry name" value="DNA_Rep/Repair_Clamp_Loader"/>
</dbReference>
<keyword evidence="10" id="KW-1185">Reference proteome</keyword>
<keyword evidence="4" id="KW-0547">Nucleotide-binding</keyword>
<comment type="subcellular location">
    <subcellularLocation>
        <location evidence="1">Nucleus</location>
    </subcellularLocation>
</comment>
<protein>
    <submittedName>
        <fullName evidence="9">P-loop containing nucleoside triphosphate hydrolase protein</fullName>
    </submittedName>
</protein>
<dbReference type="PANTHER" id="PTHR11669">
    <property type="entry name" value="REPLICATION FACTOR C / DNA POLYMERASE III GAMMA-TAU SUBUNIT"/>
    <property type="match status" value="1"/>
</dbReference>
<dbReference type="SMART" id="SM00382">
    <property type="entry name" value="AAA"/>
    <property type="match status" value="1"/>
</dbReference>
<evidence type="ECO:0000313" key="9">
    <source>
        <dbReference type="EMBL" id="KAH9832591.1"/>
    </source>
</evidence>
<dbReference type="GeneID" id="72005429"/>
<organism evidence="9 10">
    <name type="scientific">Rhodofomes roseus</name>
    <dbReference type="NCBI Taxonomy" id="34475"/>
    <lineage>
        <taxon>Eukaryota</taxon>
        <taxon>Fungi</taxon>
        <taxon>Dikarya</taxon>
        <taxon>Basidiomycota</taxon>
        <taxon>Agaricomycotina</taxon>
        <taxon>Agaricomycetes</taxon>
        <taxon>Polyporales</taxon>
        <taxon>Rhodofomes</taxon>
    </lineage>
</organism>
<dbReference type="PANTHER" id="PTHR11669:SF9">
    <property type="entry name" value="REPLICATION FACTOR C SUBUNIT 5"/>
    <property type="match status" value="1"/>
</dbReference>
<gene>
    <name evidence="9" type="ORF">C8Q71DRAFT_777229</name>
</gene>
<dbReference type="InterPro" id="IPR047854">
    <property type="entry name" value="RFC_lid"/>
</dbReference>
<evidence type="ECO:0000256" key="3">
    <source>
        <dbReference type="ARBA" id="ARBA00022705"/>
    </source>
</evidence>
<proteinExistence type="inferred from homology"/>
<evidence type="ECO:0000313" key="10">
    <source>
        <dbReference type="Proteomes" id="UP000814176"/>
    </source>
</evidence>
<dbReference type="InterPro" id="IPR003959">
    <property type="entry name" value="ATPase_AAA_core"/>
</dbReference>
<keyword evidence="9" id="KW-0378">Hydrolase</keyword>
<keyword evidence="3" id="KW-0235">DNA replication</keyword>
<dbReference type="InterPro" id="IPR003593">
    <property type="entry name" value="AAA+_ATPase"/>
</dbReference>
<feature type="compositionally biased region" description="Polar residues" evidence="7">
    <location>
        <begin position="9"/>
        <end position="18"/>
    </location>
</feature>
<feature type="domain" description="AAA+ ATPase" evidence="8">
    <location>
        <begin position="73"/>
        <end position="200"/>
    </location>
</feature>
<dbReference type="Gene3D" id="1.20.272.10">
    <property type="match status" value="1"/>
</dbReference>
<dbReference type="Pfam" id="PF08542">
    <property type="entry name" value="Rep_fac_C"/>
    <property type="match status" value="1"/>
</dbReference>
<dbReference type="CDD" id="cd18140">
    <property type="entry name" value="HLD_clamp_RFC"/>
    <property type="match status" value="1"/>
</dbReference>
<dbReference type="InterPro" id="IPR013748">
    <property type="entry name" value="Rep_factorC_C"/>
</dbReference>
<evidence type="ECO:0000259" key="8">
    <source>
        <dbReference type="SMART" id="SM00382"/>
    </source>
</evidence>
<dbReference type="EMBL" id="JADCUA010000021">
    <property type="protein sequence ID" value="KAH9832591.1"/>
    <property type="molecule type" value="Genomic_DNA"/>
</dbReference>
<evidence type="ECO:0000256" key="2">
    <source>
        <dbReference type="ARBA" id="ARBA00005378"/>
    </source>
</evidence>
<sequence length="360" mass="40450">MDSDEDVQMENTEQTPWTAASKGKGKAVAADTDEQYDKENLPWVEKYRPVTLDDVVSHKDITGTIEKFIETNRLPHLLFYGPPGTGKTSTILAVARRIYGKNYRKQILELNASDDRGIDVVREQIKNFAETRTLFLKGFKLIILDEADMMTTAAQAALRRVIEQYTKNVRFCIICNYVNKIIPAIQSRCTRFRFSPLPITEIERRLTGVIEAEGVNLKEDGKKALLKLSKGDMRRALNVLQACHAAYDTIGETEIYDCTGSPQPADIETVVNSMLSDDFTTSYKMISALKMERGLALPDLINGAYEYIETIEFKPHARIYLLDFLATTEHRLSTGASEKIQLTALLGAFKNAVEMTGKSS</sequence>
<dbReference type="Pfam" id="PF00004">
    <property type="entry name" value="AAA"/>
    <property type="match status" value="1"/>
</dbReference>
<feature type="compositionally biased region" description="Low complexity" evidence="7">
    <location>
        <begin position="19"/>
        <end position="30"/>
    </location>
</feature>
<dbReference type="NCBIfam" id="NF001679">
    <property type="entry name" value="PRK00440.1"/>
    <property type="match status" value="1"/>
</dbReference>
<dbReference type="Gene3D" id="3.40.50.300">
    <property type="entry name" value="P-loop containing nucleotide triphosphate hydrolases"/>
    <property type="match status" value="1"/>
</dbReference>
<accession>A0ABQ8K6F7</accession>
<dbReference type="SUPFAM" id="SSF52540">
    <property type="entry name" value="P-loop containing nucleoside triphosphate hydrolases"/>
    <property type="match status" value="1"/>
</dbReference>
<dbReference type="Gene3D" id="1.10.8.60">
    <property type="match status" value="1"/>
</dbReference>
<dbReference type="SUPFAM" id="SSF48019">
    <property type="entry name" value="post-AAA+ oligomerization domain-like"/>
    <property type="match status" value="1"/>
</dbReference>
<feature type="region of interest" description="Disordered" evidence="7">
    <location>
        <begin position="1"/>
        <end position="33"/>
    </location>
</feature>
<dbReference type="GO" id="GO:0016787">
    <property type="term" value="F:hydrolase activity"/>
    <property type="evidence" value="ECO:0007669"/>
    <property type="project" value="UniProtKB-KW"/>
</dbReference>
<evidence type="ECO:0000256" key="1">
    <source>
        <dbReference type="ARBA" id="ARBA00004123"/>
    </source>
</evidence>
<comment type="caution">
    <text evidence="9">The sequence shown here is derived from an EMBL/GenBank/DDBJ whole genome shotgun (WGS) entry which is preliminary data.</text>
</comment>
<reference evidence="9 10" key="1">
    <citation type="journal article" date="2021" name="Environ. Microbiol.">
        <title>Gene family expansions and transcriptome signatures uncover fungal adaptations to wood decay.</title>
        <authorList>
            <person name="Hage H."/>
            <person name="Miyauchi S."/>
            <person name="Viragh M."/>
            <person name="Drula E."/>
            <person name="Min B."/>
            <person name="Chaduli D."/>
            <person name="Navarro D."/>
            <person name="Favel A."/>
            <person name="Norest M."/>
            <person name="Lesage-Meessen L."/>
            <person name="Balint B."/>
            <person name="Merenyi Z."/>
            <person name="de Eugenio L."/>
            <person name="Morin E."/>
            <person name="Martinez A.T."/>
            <person name="Baldrian P."/>
            <person name="Stursova M."/>
            <person name="Martinez M.J."/>
            <person name="Novotny C."/>
            <person name="Magnuson J.K."/>
            <person name="Spatafora J.W."/>
            <person name="Maurice S."/>
            <person name="Pangilinan J."/>
            <person name="Andreopoulos W."/>
            <person name="LaButti K."/>
            <person name="Hundley H."/>
            <person name="Na H."/>
            <person name="Kuo A."/>
            <person name="Barry K."/>
            <person name="Lipzen A."/>
            <person name="Henrissat B."/>
            <person name="Riley R."/>
            <person name="Ahrendt S."/>
            <person name="Nagy L.G."/>
            <person name="Grigoriev I.V."/>
            <person name="Martin F."/>
            <person name="Rosso M.N."/>
        </authorList>
    </citation>
    <scope>NUCLEOTIDE SEQUENCE [LARGE SCALE GENOMIC DNA]</scope>
    <source>
        <strain evidence="9 10">CIRM-BRFM 1785</strain>
    </source>
</reference>
<evidence type="ECO:0000256" key="6">
    <source>
        <dbReference type="ARBA" id="ARBA00023242"/>
    </source>
</evidence>
<dbReference type="InterPro" id="IPR008921">
    <property type="entry name" value="DNA_pol3_clamp-load_cplx_C"/>
</dbReference>
<dbReference type="InterPro" id="IPR027417">
    <property type="entry name" value="P-loop_NTPase"/>
</dbReference>
<dbReference type="CDD" id="cd00009">
    <property type="entry name" value="AAA"/>
    <property type="match status" value="1"/>
</dbReference>
<evidence type="ECO:0000256" key="4">
    <source>
        <dbReference type="ARBA" id="ARBA00022741"/>
    </source>
</evidence>
<evidence type="ECO:0000256" key="7">
    <source>
        <dbReference type="SAM" id="MobiDB-lite"/>
    </source>
</evidence>
<evidence type="ECO:0000256" key="5">
    <source>
        <dbReference type="ARBA" id="ARBA00022840"/>
    </source>
</evidence>
<keyword evidence="5" id="KW-0067">ATP-binding</keyword>
<keyword evidence="6" id="KW-0539">Nucleus</keyword>
<dbReference type="Proteomes" id="UP000814176">
    <property type="component" value="Unassembled WGS sequence"/>
</dbReference>
<comment type="similarity">
    <text evidence="2">Belongs to the activator 1 small subunits family.</text>
</comment>
<name>A0ABQ8K6F7_9APHY</name>
<dbReference type="RefSeq" id="XP_047775509.1">
    <property type="nucleotide sequence ID" value="XM_047924697.1"/>
</dbReference>